<dbReference type="Proteomes" id="UP000753908">
    <property type="component" value="Unassembled WGS sequence"/>
</dbReference>
<organism evidence="1 2">
    <name type="scientific">Symplocastrum torsivum CPER-KK1</name>
    <dbReference type="NCBI Taxonomy" id="450513"/>
    <lineage>
        <taxon>Bacteria</taxon>
        <taxon>Bacillati</taxon>
        <taxon>Cyanobacteriota</taxon>
        <taxon>Cyanophyceae</taxon>
        <taxon>Oscillatoriophycideae</taxon>
        <taxon>Oscillatoriales</taxon>
        <taxon>Microcoleaceae</taxon>
        <taxon>Symplocastrum</taxon>
    </lineage>
</organism>
<name>A0A951PSB1_9CYAN</name>
<comment type="caution">
    <text evidence="1">The sequence shown here is derived from an EMBL/GenBank/DDBJ whole genome shotgun (WGS) entry which is preliminary data.</text>
</comment>
<reference evidence="1" key="1">
    <citation type="submission" date="2021-05" db="EMBL/GenBank/DDBJ databases">
        <authorList>
            <person name="Pietrasiak N."/>
            <person name="Ward R."/>
            <person name="Stajich J.E."/>
            <person name="Kurbessoian T."/>
        </authorList>
    </citation>
    <scope>NUCLEOTIDE SEQUENCE</scope>
    <source>
        <strain evidence="1">CPER-KK1</strain>
    </source>
</reference>
<dbReference type="AlphaFoldDB" id="A0A951PSB1"/>
<evidence type="ECO:0000313" key="2">
    <source>
        <dbReference type="Proteomes" id="UP000753908"/>
    </source>
</evidence>
<evidence type="ECO:0000313" key="1">
    <source>
        <dbReference type="EMBL" id="MBW4549215.1"/>
    </source>
</evidence>
<gene>
    <name evidence="1" type="ORF">KME25_33140</name>
</gene>
<sequence>MTPETSLTLQILLDIDEPTINEWFEIVKKAYPQMEGEFYPRFLGIAMGAIKSALEAGYPIEKWIADTRKNNGVE</sequence>
<reference evidence="1" key="2">
    <citation type="journal article" date="2022" name="Microbiol. Resour. Announc.">
        <title>Metagenome Sequencing to Explore Phylogenomics of Terrestrial Cyanobacteria.</title>
        <authorList>
            <person name="Ward R.D."/>
            <person name="Stajich J.E."/>
            <person name="Johansen J.R."/>
            <person name="Huntemann M."/>
            <person name="Clum A."/>
            <person name="Foster B."/>
            <person name="Foster B."/>
            <person name="Roux S."/>
            <person name="Palaniappan K."/>
            <person name="Varghese N."/>
            <person name="Mukherjee S."/>
            <person name="Reddy T.B.K."/>
            <person name="Daum C."/>
            <person name="Copeland A."/>
            <person name="Chen I.A."/>
            <person name="Ivanova N.N."/>
            <person name="Kyrpides N.C."/>
            <person name="Shapiro N."/>
            <person name="Eloe-Fadrosh E.A."/>
            <person name="Pietrasiak N."/>
        </authorList>
    </citation>
    <scope>NUCLEOTIDE SEQUENCE</scope>
    <source>
        <strain evidence="1">CPER-KK1</strain>
    </source>
</reference>
<proteinExistence type="predicted"/>
<accession>A0A951PSB1</accession>
<protein>
    <submittedName>
        <fullName evidence="1">Uncharacterized protein</fullName>
    </submittedName>
</protein>
<dbReference type="EMBL" id="JAHHIF010000087">
    <property type="protein sequence ID" value="MBW4549215.1"/>
    <property type="molecule type" value="Genomic_DNA"/>
</dbReference>